<name>A0A804KSD4_MUSAM</name>
<accession>A0A804KSD4</accession>
<gene>
    <name evidence="1" type="ORF">GSMUA_309650.1</name>
</gene>
<keyword evidence="3" id="KW-1185">Reference proteome</keyword>
<reference evidence="1" key="1">
    <citation type="submission" date="2021-03" db="EMBL/GenBank/DDBJ databases">
        <authorList>
            <consortium name="Genoscope - CEA"/>
            <person name="William W."/>
        </authorList>
    </citation>
    <scope>NUCLEOTIDE SEQUENCE</scope>
    <source>
        <strain evidence="1">Doubled-haploid Pahang</strain>
    </source>
</reference>
<dbReference type="EnsemblPlants" id="Ma10_t03950.1">
    <property type="protein sequence ID" value="Ma10_p03950.1"/>
    <property type="gene ID" value="Ma10_g03950"/>
</dbReference>
<organism evidence="2 3">
    <name type="scientific">Musa acuminata subsp. malaccensis</name>
    <name type="common">Wild banana</name>
    <name type="synonym">Musa malaccensis</name>
    <dbReference type="NCBI Taxonomy" id="214687"/>
    <lineage>
        <taxon>Eukaryota</taxon>
        <taxon>Viridiplantae</taxon>
        <taxon>Streptophyta</taxon>
        <taxon>Embryophyta</taxon>
        <taxon>Tracheophyta</taxon>
        <taxon>Spermatophyta</taxon>
        <taxon>Magnoliopsida</taxon>
        <taxon>Liliopsida</taxon>
        <taxon>Zingiberales</taxon>
        <taxon>Musaceae</taxon>
        <taxon>Musa</taxon>
    </lineage>
</organism>
<dbReference type="OrthoDB" id="10609609at2759"/>
<dbReference type="InParanoid" id="A0A804KSD4"/>
<dbReference type="EMBL" id="HG996476">
    <property type="protein sequence ID" value="CAG1852739.1"/>
    <property type="molecule type" value="Genomic_DNA"/>
</dbReference>
<dbReference type="AlphaFoldDB" id="A0A804KSD4"/>
<proteinExistence type="predicted"/>
<evidence type="ECO:0000313" key="2">
    <source>
        <dbReference type="EnsemblPlants" id="Ma10_p03950.1"/>
    </source>
</evidence>
<protein>
    <submittedName>
        <fullName evidence="1">(wild Malaysian banana) hypothetical protein</fullName>
    </submittedName>
</protein>
<sequence length="115" mass="13255">MKTLSFLFHLLQIRAKSWSLAGMLEGGERTPMLNPVELEEIGSMLVSYPIYLIGISISTLEVGVEQVIPYQWQKLWKPSLRLQQQPFEAEDCCSWSVCSLCRSHFGKLRLLHKMQ</sequence>
<evidence type="ECO:0000313" key="3">
    <source>
        <dbReference type="Proteomes" id="UP000012960"/>
    </source>
</evidence>
<dbReference type="Gramene" id="Ma10_t03950.1">
    <property type="protein sequence ID" value="Ma10_p03950.1"/>
    <property type="gene ID" value="Ma10_g03950"/>
</dbReference>
<evidence type="ECO:0000313" key="1">
    <source>
        <dbReference type="EMBL" id="CAG1852739.1"/>
    </source>
</evidence>
<dbReference type="Proteomes" id="UP000012960">
    <property type="component" value="Unplaced"/>
</dbReference>
<reference evidence="2" key="2">
    <citation type="submission" date="2021-05" db="UniProtKB">
        <authorList>
            <consortium name="EnsemblPlants"/>
        </authorList>
    </citation>
    <scope>IDENTIFICATION</scope>
    <source>
        <strain evidence="2">subsp. malaccensis</strain>
    </source>
</reference>